<dbReference type="Proteomes" id="UP000306888">
    <property type="component" value="Unassembled WGS sequence"/>
</dbReference>
<feature type="transmembrane region" description="Helical" evidence="1">
    <location>
        <begin position="89"/>
        <end position="114"/>
    </location>
</feature>
<dbReference type="EMBL" id="SRYR01000003">
    <property type="protein sequence ID" value="TGY42399.1"/>
    <property type="molecule type" value="Genomic_DNA"/>
</dbReference>
<proteinExistence type="predicted"/>
<evidence type="ECO:0000313" key="2">
    <source>
        <dbReference type="EMBL" id="TGY42399.1"/>
    </source>
</evidence>
<feature type="transmembrane region" description="Helical" evidence="1">
    <location>
        <begin position="7"/>
        <end position="36"/>
    </location>
</feature>
<accession>A0A4S2DJM2</accession>
<sequence length="184" mass="20327">MVLAYQLGIFAIIIISSFFGFRALFTAVALIVLFSFSNIFTATLLVIQLTTIAVATCIGAVISSIMLIKSVPDFVNKAKNYLDNSSFDFLPSFIFVNCLRTFITMGVILVVGIFDRYSDIEIINIIMGIILIGAIFLICTIGNKIKYKPNSFIQKASLTSFIVSCASIYMGFRLIESIASNLFY</sequence>
<feature type="transmembrane region" description="Helical" evidence="1">
    <location>
        <begin position="42"/>
        <end position="68"/>
    </location>
</feature>
<keyword evidence="1" id="KW-1133">Transmembrane helix</keyword>
<feature type="transmembrane region" description="Helical" evidence="1">
    <location>
        <begin position="152"/>
        <end position="172"/>
    </location>
</feature>
<comment type="caution">
    <text evidence="2">The sequence shown here is derived from an EMBL/GenBank/DDBJ whole genome shotgun (WGS) entry which is preliminary data.</text>
</comment>
<keyword evidence="1" id="KW-0472">Membrane</keyword>
<feature type="transmembrane region" description="Helical" evidence="1">
    <location>
        <begin position="120"/>
        <end position="140"/>
    </location>
</feature>
<keyword evidence="3" id="KW-1185">Reference proteome</keyword>
<protein>
    <submittedName>
        <fullName evidence="2">Uncharacterized protein</fullName>
    </submittedName>
</protein>
<dbReference type="AlphaFoldDB" id="A0A4S2DJM2"/>
<name>A0A4S2DJM2_9CLOT</name>
<gene>
    <name evidence="2" type="ORF">E5347_09270</name>
</gene>
<evidence type="ECO:0000313" key="3">
    <source>
        <dbReference type="Proteomes" id="UP000306888"/>
    </source>
</evidence>
<reference evidence="2 3" key="1">
    <citation type="submission" date="2019-04" db="EMBL/GenBank/DDBJ databases">
        <title>Microbes associate with the intestines of laboratory mice.</title>
        <authorList>
            <person name="Navarre W."/>
            <person name="Wong E."/>
            <person name="Huang K."/>
            <person name="Tropini C."/>
            <person name="Ng K."/>
            <person name="Yu B."/>
        </authorList>
    </citation>
    <scope>NUCLEOTIDE SEQUENCE [LARGE SCALE GENOMIC DNA]</scope>
    <source>
        <strain evidence="2 3">NM50_B9-20</strain>
    </source>
</reference>
<evidence type="ECO:0000256" key="1">
    <source>
        <dbReference type="SAM" id="Phobius"/>
    </source>
</evidence>
<dbReference type="RefSeq" id="WP_136006687.1">
    <property type="nucleotide sequence ID" value="NZ_SRYR01000003.1"/>
</dbReference>
<keyword evidence="1" id="KW-0812">Transmembrane</keyword>
<organism evidence="2 3">
    <name type="scientific">Clostridium sartagoforme</name>
    <dbReference type="NCBI Taxonomy" id="84031"/>
    <lineage>
        <taxon>Bacteria</taxon>
        <taxon>Bacillati</taxon>
        <taxon>Bacillota</taxon>
        <taxon>Clostridia</taxon>
        <taxon>Eubacteriales</taxon>
        <taxon>Clostridiaceae</taxon>
        <taxon>Clostridium</taxon>
    </lineage>
</organism>